<dbReference type="Proteomes" id="UP001288387">
    <property type="component" value="Unassembled WGS sequence"/>
</dbReference>
<proteinExistence type="predicted"/>
<evidence type="ECO:0000313" key="2">
    <source>
        <dbReference type="EMBL" id="MDZ5766775.1"/>
    </source>
</evidence>
<dbReference type="AlphaFoldDB" id="A0AAJ2TQV2"/>
<feature type="region of interest" description="Disordered" evidence="1">
    <location>
        <begin position="352"/>
        <end position="395"/>
    </location>
</feature>
<evidence type="ECO:0000256" key="1">
    <source>
        <dbReference type="SAM" id="MobiDB-lite"/>
    </source>
</evidence>
<evidence type="ECO:0000313" key="3">
    <source>
        <dbReference type="Proteomes" id="UP001288387"/>
    </source>
</evidence>
<comment type="caution">
    <text evidence="2">The sequence shown here is derived from an EMBL/GenBank/DDBJ whole genome shotgun (WGS) entry which is preliminary data.</text>
</comment>
<sequence length="395" mass="44898">MEKHTNLTHNQHFVSQAEQRMNSCSDNPGKKKAKIFRFTVDKSQPSTINPQNKATIENNLAFHDLFTIMRTGHSKRINLEALFNRYEADYAESARSIIEAISMARSSPGPATLLLTEDRRPYSKHSPTIDLIKRIYRHKILVGARNPLRVKETLGRFQDFLDHSVADLEALALHRALDGKDPGEERHICETYKLSRDDYRVWIRLLILLLYPKADEETLLDGCVDEFFNAKDYMTLIQVHSFKEGCALLPDTGVVTDALDDGIVTYMNVSKHCIIAVQHTKIETPHFDAFCQSRRMTFEKRLETIESLGSSIQARLVLDDRATLEGYNKICVKACASEVFSGAKDVPGIRVAEQRKTASPVTRPMDDDPSTSRWFGGHADNPQRRSWRMQVPPAP</sequence>
<reference evidence="2" key="1">
    <citation type="submission" date="2023-12" db="EMBL/GenBank/DDBJ databases">
        <title>'Antibacterial potential of Stenotrophomonas maltophilia cystic fibrosis isolates' (manuscript under preparation).</title>
        <authorList>
            <person name="Crisan C.V."/>
            <person name="Pettis M."/>
            <person name="Goldberg J.B."/>
        </authorList>
    </citation>
    <scope>NUCLEOTIDE SEQUENCE</scope>
    <source>
        <strain evidence="2">CCV129</strain>
    </source>
</reference>
<accession>A0AAJ2TQV2</accession>
<name>A0AAJ2TQV2_STEMA</name>
<organism evidence="2 3">
    <name type="scientific">Stenotrophomonas maltophilia</name>
    <name type="common">Pseudomonas maltophilia</name>
    <name type="synonym">Xanthomonas maltophilia</name>
    <dbReference type="NCBI Taxonomy" id="40324"/>
    <lineage>
        <taxon>Bacteria</taxon>
        <taxon>Pseudomonadati</taxon>
        <taxon>Pseudomonadota</taxon>
        <taxon>Gammaproteobacteria</taxon>
        <taxon>Lysobacterales</taxon>
        <taxon>Lysobacteraceae</taxon>
        <taxon>Stenotrophomonas</taxon>
        <taxon>Stenotrophomonas maltophilia group</taxon>
    </lineage>
</organism>
<protein>
    <submittedName>
        <fullName evidence="2">Uncharacterized protein</fullName>
    </submittedName>
</protein>
<dbReference type="EMBL" id="JAXRVB010000038">
    <property type="protein sequence ID" value="MDZ5766775.1"/>
    <property type="molecule type" value="Genomic_DNA"/>
</dbReference>
<dbReference type="RefSeq" id="WP_099551684.1">
    <property type="nucleotide sequence ID" value="NZ_JAKJQX010000036.1"/>
</dbReference>
<gene>
    <name evidence="2" type="ORF">U4I38_20090</name>
</gene>